<dbReference type="AlphaFoldDB" id="A0AAE9N0V8"/>
<dbReference type="Gene3D" id="1.10.30.50">
    <property type="match status" value="1"/>
</dbReference>
<protein>
    <recommendedName>
        <fullName evidence="1">HNH nuclease domain-containing protein</fullName>
    </recommendedName>
</protein>
<dbReference type="GO" id="GO:0004519">
    <property type="term" value="F:endonuclease activity"/>
    <property type="evidence" value="ECO:0007669"/>
    <property type="project" value="InterPro"/>
</dbReference>
<reference evidence="2" key="1">
    <citation type="submission" date="2020-03" db="EMBL/GenBank/DDBJ databases">
        <title>Five strains of Vibrio campbellii isolated from Mariana Trench.</title>
        <authorList>
            <person name="Liang J."/>
            <person name="Zhang X.-H."/>
        </authorList>
    </citation>
    <scope>NUCLEOTIDE SEQUENCE</scope>
    <source>
        <strain evidence="2">LJC014</strain>
    </source>
</reference>
<gene>
    <name evidence="2" type="ORF">HB761_13670</name>
</gene>
<dbReference type="InterPro" id="IPR003615">
    <property type="entry name" value="HNH_nuc"/>
</dbReference>
<dbReference type="InterPro" id="IPR002711">
    <property type="entry name" value="HNH"/>
</dbReference>
<dbReference type="EMBL" id="CP050467">
    <property type="protein sequence ID" value="UTZ27703.1"/>
    <property type="molecule type" value="Genomic_DNA"/>
</dbReference>
<dbReference type="RefSeq" id="WP_255935296.1">
    <property type="nucleotide sequence ID" value="NZ_CP050467.1"/>
</dbReference>
<evidence type="ECO:0000313" key="2">
    <source>
        <dbReference type="EMBL" id="UTZ27703.1"/>
    </source>
</evidence>
<dbReference type="Pfam" id="PF01844">
    <property type="entry name" value="HNH"/>
    <property type="match status" value="1"/>
</dbReference>
<dbReference type="GO" id="GO:0008270">
    <property type="term" value="F:zinc ion binding"/>
    <property type="evidence" value="ECO:0007669"/>
    <property type="project" value="InterPro"/>
</dbReference>
<evidence type="ECO:0000313" key="3">
    <source>
        <dbReference type="Proteomes" id="UP001058687"/>
    </source>
</evidence>
<feature type="domain" description="HNH nuclease" evidence="1">
    <location>
        <begin position="25"/>
        <end position="76"/>
    </location>
</feature>
<evidence type="ECO:0000259" key="1">
    <source>
        <dbReference type="SMART" id="SM00507"/>
    </source>
</evidence>
<proteinExistence type="predicted"/>
<sequence>MFRIVRPINAPAGLSKGYSSNDVVLKLREIFHKKCYLCETKETSAPEVEHFVPQSLNPKLATDWNNLFYSCRRCNAIKSSSTKELLDCTKDDVFEAIICELPTRKTKPITIEVSSGYESVATTNTVELLKKCYNREESGYQQITKAELRNKLVRYYRKYLEYSETLLDDESGRREKIHAEDKLERMLQPDFAFHAFWRRMFLDDVELMKHYSHLLDPIELHQKVNN</sequence>
<organism evidence="2 3">
    <name type="scientific">Vibrio campbellii</name>
    <dbReference type="NCBI Taxonomy" id="680"/>
    <lineage>
        <taxon>Bacteria</taxon>
        <taxon>Pseudomonadati</taxon>
        <taxon>Pseudomonadota</taxon>
        <taxon>Gammaproteobacteria</taxon>
        <taxon>Vibrionales</taxon>
        <taxon>Vibrionaceae</taxon>
        <taxon>Vibrio</taxon>
    </lineage>
</organism>
<dbReference type="Proteomes" id="UP001058687">
    <property type="component" value="Chromosome 1"/>
</dbReference>
<dbReference type="SMART" id="SM00507">
    <property type="entry name" value="HNHc"/>
    <property type="match status" value="1"/>
</dbReference>
<name>A0AAE9N0V8_9VIBR</name>
<dbReference type="GO" id="GO:0003676">
    <property type="term" value="F:nucleic acid binding"/>
    <property type="evidence" value="ECO:0007669"/>
    <property type="project" value="InterPro"/>
</dbReference>
<dbReference type="CDD" id="cd00085">
    <property type="entry name" value="HNHc"/>
    <property type="match status" value="1"/>
</dbReference>
<accession>A0AAE9N0V8</accession>